<keyword evidence="5 7" id="KW-0804">Transcription</keyword>
<dbReference type="InterPro" id="IPR013087">
    <property type="entry name" value="Znf_C2H2_type"/>
</dbReference>
<dbReference type="Proteomes" id="UP001557470">
    <property type="component" value="Unassembled WGS sequence"/>
</dbReference>
<feature type="compositionally biased region" description="Basic and acidic residues" evidence="9">
    <location>
        <begin position="364"/>
        <end position="381"/>
    </location>
</feature>
<gene>
    <name evidence="11" type="ORF">UPYG_G00334190</name>
</gene>
<evidence type="ECO:0000256" key="7">
    <source>
        <dbReference type="PIRNR" id="PIRNR003153"/>
    </source>
</evidence>
<organism evidence="11 12">
    <name type="scientific">Umbra pygmaea</name>
    <name type="common">Eastern mudminnow</name>
    <dbReference type="NCBI Taxonomy" id="75934"/>
    <lineage>
        <taxon>Eukaryota</taxon>
        <taxon>Metazoa</taxon>
        <taxon>Chordata</taxon>
        <taxon>Craniata</taxon>
        <taxon>Vertebrata</taxon>
        <taxon>Euteleostomi</taxon>
        <taxon>Actinopterygii</taxon>
        <taxon>Neopterygii</taxon>
        <taxon>Teleostei</taxon>
        <taxon>Protacanthopterygii</taxon>
        <taxon>Esociformes</taxon>
        <taxon>Umbridae</taxon>
        <taxon>Umbra</taxon>
    </lineage>
</organism>
<feature type="compositionally biased region" description="Low complexity" evidence="9">
    <location>
        <begin position="447"/>
        <end position="479"/>
    </location>
</feature>
<dbReference type="PROSITE" id="PS50217">
    <property type="entry name" value="BZIP"/>
    <property type="match status" value="1"/>
</dbReference>
<dbReference type="EMBL" id="JAGEUA010000011">
    <property type="protein sequence ID" value="KAL0961983.1"/>
    <property type="molecule type" value="Genomic_DNA"/>
</dbReference>
<dbReference type="GO" id="GO:0003677">
    <property type="term" value="F:DNA binding"/>
    <property type="evidence" value="ECO:0007669"/>
    <property type="project" value="UniProtKB-UniRule"/>
</dbReference>
<protein>
    <recommendedName>
        <fullName evidence="10">BZIP domain-containing protein</fullName>
    </recommendedName>
</protein>
<feature type="compositionally biased region" description="Polar residues" evidence="9">
    <location>
        <begin position="291"/>
        <end position="300"/>
    </location>
</feature>
<feature type="compositionally biased region" description="Polar residues" evidence="9">
    <location>
        <begin position="200"/>
        <end position="218"/>
    </location>
</feature>
<dbReference type="AlphaFoldDB" id="A0ABD0W059"/>
<dbReference type="FunFam" id="1.20.5.170:FF:000010">
    <property type="entry name" value="Cyclic AMP-dependent transcription factor ATF-2"/>
    <property type="match status" value="1"/>
</dbReference>
<evidence type="ECO:0000256" key="8">
    <source>
        <dbReference type="SAM" id="Coils"/>
    </source>
</evidence>
<dbReference type="GO" id="GO:0005634">
    <property type="term" value="C:nucleus"/>
    <property type="evidence" value="ECO:0007669"/>
    <property type="project" value="UniProtKB-SubCell"/>
</dbReference>
<reference evidence="11 12" key="1">
    <citation type="submission" date="2024-06" db="EMBL/GenBank/DDBJ databases">
        <authorList>
            <person name="Pan Q."/>
            <person name="Wen M."/>
            <person name="Jouanno E."/>
            <person name="Zahm M."/>
            <person name="Klopp C."/>
            <person name="Cabau C."/>
            <person name="Louis A."/>
            <person name="Berthelot C."/>
            <person name="Parey E."/>
            <person name="Roest Crollius H."/>
            <person name="Montfort J."/>
            <person name="Robinson-Rechavi M."/>
            <person name="Bouchez O."/>
            <person name="Lampietro C."/>
            <person name="Lopez Roques C."/>
            <person name="Donnadieu C."/>
            <person name="Postlethwait J."/>
            <person name="Bobe J."/>
            <person name="Verreycken H."/>
            <person name="Guiguen Y."/>
        </authorList>
    </citation>
    <scope>NUCLEOTIDE SEQUENCE [LARGE SCALE GENOMIC DNA]</scope>
    <source>
        <strain evidence="11">Up_M1</strain>
        <tissue evidence="11">Testis</tissue>
    </source>
</reference>
<evidence type="ECO:0000259" key="10">
    <source>
        <dbReference type="PROSITE" id="PS50217"/>
    </source>
</evidence>
<dbReference type="PIRSF" id="PIRSF003153">
    <property type="entry name" value="ATF2_CRE-BP1"/>
    <property type="match status" value="1"/>
</dbReference>
<name>A0ABD0W059_UMBPY</name>
<comment type="caution">
    <text evidence="11">The sequence shown here is derived from an EMBL/GenBank/DDBJ whole genome shotgun (WGS) entry which is preliminary data.</text>
</comment>
<feature type="region of interest" description="Disordered" evidence="9">
    <location>
        <begin position="445"/>
        <end position="486"/>
    </location>
</feature>
<evidence type="ECO:0000256" key="9">
    <source>
        <dbReference type="SAM" id="MobiDB-lite"/>
    </source>
</evidence>
<feature type="coiled-coil region" evidence="8">
    <location>
        <begin position="395"/>
        <end position="429"/>
    </location>
</feature>
<evidence type="ECO:0000313" key="12">
    <source>
        <dbReference type="Proteomes" id="UP001557470"/>
    </source>
</evidence>
<feature type="region of interest" description="Disordered" evidence="9">
    <location>
        <begin position="257"/>
        <end position="389"/>
    </location>
</feature>
<dbReference type="Gene3D" id="1.20.5.170">
    <property type="match status" value="1"/>
</dbReference>
<proteinExistence type="inferred from homology"/>
<dbReference type="CDD" id="cd14687">
    <property type="entry name" value="bZIP_ATF2"/>
    <property type="match status" value="1"/>
</dbReference>
<dbReference type="SMART" id="SM00338">
    <property type="entry name" value="BRLZ"/>
    <property type="match status" value="1"/>
</dbReference>
<dbReference type="InterPro" id="IPR004827">
    <property type="entry name" value="bZIP"/>
</dbReference>
<keyword evidence="8" id="KW-0175">Coiled coil</keyword>
<accession>A0ABD0W059</accession>
<sequence>MNEQRDRPYGCNAAGCSLRFQTEDHLMIHRHKHEMSLKFSSIKSDPLADQTPTPTRFLRNCEEVGLFNEIEQEFRQAQEELNNKQNQNLPQNGSSCANQPQAQTHSNHHGGIGGLSCRMAAQQTLPSAQSNSIITQATSMLTHSGPVSGPCSSLLRLRNNRNKQPLAASIPGTLPDPTMQGASAQHMSMERQMSMGSSMLSIQGPAHNTSCSSPQRTKTMGHPPQHHHHHQHPGTVANGNMGPTMGHMMEMMSLRQRHHHMQQQHHQPMEHAPPISYQQHCHTPPHHLGNAHSQAHQTGNVPHHQVHQSPPSHLQGSHTHQTSPHMPIHSMTPQLSPSGQQMQSSQQTHPQYAGHTPGGRRRRITDQDPDERRQKFLERNRAAATRCRQKRKVWVSSLEKKAEELTHTNMQLQNEVTTLRSEVGQLKQILLTHKDCPVTALQRESQGYLSPGSSTGSPSPLFPGSQQQAIQSNSISTSSVDGAHRN</sequence>
<evidence type="ECO:0000256" key="3">
    <source>
        <dbReference type="ARBA" id="ARBA00023125"/>
    </source>
</evidence>
<comment type="subcellular location">
    <subcellularLocation>
        <location evidence="1 7">Nucleus</location>
    </subcellularLocation>
</comment>
<comment type="similarity">
    <text evidence="7">Belongs to the bZIP family.</text>
</comment>
<keyword evidence="4 7" id="KW-0010">Activator</keyword>
<feature type="region of interest" description="Disordered" evidence="9">
    <location>
        <begin position="200"/>
        <end position="234"/>
    </location>
</feature>
<keyword evidence="3 7" id="KW-0238">DNA-binding</keyword>
<evidence type="ECO:0000256" key="5">
    <source>
        <dbReference type="ARBA" id="ARBA00023163"/>
    </source>
</evidence>
<keyword evidence="2 7" id="KW-0805">Transcription regulation</keyword>
<feature type="compositionally biased region" description="Polar residues" evidence="9">
    <location>
        <begin position="93"/>
        <end position="105"/>
    </location>
</feature>
<feature type="compositionally biased region" description="Low complexity" evidence="9">
    <location>
        <begin position="333"/>
        <end position="351"/>
    </location>
</feature>
<dbReference type="PROSITE" id="PS00036">
    <property type="entry name" value="BZIP_BASIC"/>
    <property type="match status" value="1"/>
</dbReference>
<evidence type="ECO:0000313" key="11">
    <source>
        <dbReference type="EMBL" id="KAL0961983.1"/>
    </source>
</evidence>
<evidence type="ECO:0000256" key="6">
    <source>
        <dbReference type="ARBA" id="ARBA00023242"/>
    </source>
</evidence>
<dbReference type="InterPro" id="IPR051027">
    <property type="entry name" value="bZIP_transcription_factors"/>
</dbReference>
<dbReference type="Pfam" id="PF00170">
    <property type="entry name" value="bZIP_1"/>
    <property type="match status" value="1"/>
</dbReference>
<evidence type="ECO:0000256" key="2">
    <source>
        <dbReference type="ARBA" id="ARBA00023015"/>
    </source>
</evidence>
<feature type="domain" description="BZIP" evidence="10">
    <location>
        <begin position="370"/>
        <end position="433"/>
    </location>
</feature>
<feature type="compositionally biased region" description="Low complexity" evidence="9">
    <location>
        <begin position="301"/>
        <end position="313"/>
    </location>
</feature>
<keyword evidence="12" id="KW-1185">Reference proteome</keyword>
<dbReference type="InterPro" id="IPR046347">
    <property type="entry name" value="bZIP_sf"/>
</dbReference>
<dbReference type="InterPro" id="IPR016378">
    <property type="entry name" value="TF_CRE-BP1-typ"/>
</dbReference>
<dbReference type="SUPFAM" id="SSF57959">
    <property type="entry name" value="Leucine zipper domain"/>
    <property type="match status" value="1"/>
</dbReference>
<dbReference type="PANTHER" id="PTHR19304">
    <property type="entry name" value="CYCLIC-AMP RESPONSE ELEMENT BINDING PROTEIN"/>
    <property type="match status" value="1"/>
</dbReference>
<dbReference type="GO" id="GO:0003700">
    <property type="term" value="F:DNA-binding transcription factor activity"/>
    <property type="evidence" value="ECO:0007669"/>
    <property type="project" value="UniProtKB-UniRule"/>
</dbReference>
<evidence type="ECO:0000256" key="4">
    <source>
        <dbReference type="ARBA" id="ARBA00023159"/>
    </source>
</evidence>
<feature type="region of interest" description="Disordered" evidence="9">
    <location>
        <begin position="85"/>
        <end position="114"/>
    </location>
</feature>
<feature type="compositionally biased region" description="Polar residues" evidence="9">
    <location>
        <begin position="314"/>
        <end position="324"/>
    </location>
</feature>
<keyword evidence="6 7" id="KW-0539">Nucleus</keyword>
<dbReference type="PROSITE" id="PS00028">
    <property type="entry name" value="ZINC_FINGER_C2H2_1"/>
    <property type="match status" value="1"/>
</dbReference>
<evidence type="ECO:0000256" key="1">
    <source>
        <dbReference type="ARBA" id="ARBA00004123"/>
    </source>
</evidence>